<evidence type="ECO:0000256" key="2">
    <source>
        <dbReference type="ARBA" id="ARBA00006840"/>
    </source>
</evidence>
<dbReference type="Proteomes" id="UP000549394">
    <property type="component" value="Unassembled WGS sequence"/>
</dbReference>
<evidence type="ECO:0000313" key="9">
    <source>
        <dbReference type="Proteomes" id="UP000549394"/>
    </source>
</evidence>
<evidence type="ECO:0000313" key="8">
    <source>
        <dbReference type="EMBL" id="CAD5124093.1"/>
    </source>
</evidence>
<keyword evidence="4 7" id="KW-1133">Transmembrane helix</keyword>
<dbReference type="InterPro" id="IPR008952">
    <property type="entry name" value="Tetraspanin_EC2_sf"/>
</dbReference>
<keyword evidence="5 7" id="KW-0472">Membrane</keyword>
<dbReference type="GO" id="GO:0005886">
    <property type="term" value="C:plasma membrane"/>
    <property type="evidence" value="ECO:0007669"/>
    <property type="project" value="TreeGrafter"/>
</dbReference>
<keyword evidence="3 7" id="KW-0812">Transmembrane</keyword>
<feature type="transmembrane region" description="Helical" evidence="7">
    <location>
        <begin position="79"/>
        <end position="104"/>
    </location>
</feature>
<protein>
    <recommendedName>
        <fullName evidence="7">Tetraspanin</fullName>
    </recommendedName>
</protein>
<dbReference type="Pfam" id="PF00335">
    <property type="entry name" value="Tetraspanin"/>
    <property type="match status" value="1"/>
</dbReference>
<comment type="subcellular location">
    <subcellularLocation>
        <location evidence="1 7">Membrane</location>
        <topology evidence="1 7">Multi-pass membrane protein</topology>
    </subcellularLocation>
</comment>
<keyword evidence="9" id="KW-1185">Reference proteome</keyword>
<dbReference type="OrthoDB" id="9993879at2759"/>
<comment type="similarity">
    <text evidence="2 7">Belongs to the tetraspanin (TM4SF) family.</text>
</comment>
<evidence type="ECO:0000256" key="6">
    <source>
        <dbReference type="PIRSR" id="PIRSR002419-1"/>
    </source>
</evidence>
<dbReference type="InterPro" id="IPR000301">
    <property type="entry name" value="Tetraspanin_animals"/>
</dbReference>
<comment type="caution">
    <text evidence="8">The sequence shown here is derived from an EMBL/GenBank/DDBJ whole genome shotgun (WGS) entry which is preliminary data.</text>
</comment>
<sequence length="243" mass="27296">MCKCSTKAFLLLFGTILWALAAALIWVSVQIFVEYRNIEELGKALYILVPTVVLILCAVLFFVVGLLGCIGSCKEHKCLLGTFCVCIIIIAVGLIVSASLSYHYRHKVEKSASKVLEKGLNHYKNNSIWRNEIDFIQEKFKCCGVNNATDWIDTPWGHHHPMEPYPKSCYKNETSELYLRKDGCVPKVKNFVVNHLDIILGTAFGFLGLLILGIIASCVLLCWRKKREEVPYVGLAPDGSQRV</sequence>
<dbReference type="CDD" id="cd03127">
    <property type="entry name" value="tetraspanin_LEL"/>
    <property type="match status" value="1"/>
</dbReference>
<feature type="transmembrane region" description="Helical" evidence="7">
    <location>
        <begin position="198"/>
        <end position="223"/>
    </location>
</feature>
<evidence type="ECO:0000256" key="1">
    <source>
        <dbReference type="ARBA" id="ARBA00004141"/>
    </source>
</evidence>
<dbReference type="InterPro" id="IPR018499">
    <property type="entry name" value="Tetraspanin/Peripherin"/>
</dbReference>
<proteinExistence type="inferred from homology"/>
<feature type="disulfide bond" evidence="6">
    <location>
        <begin position="143"/>
        <end position="169"/>
    </location>
</feature>
<feature type="disulfide bond" evidence="6">
    <location>
        <begin position="142"/>
        <end position="184"/>
    </location>
</feature>
<dbReference type="PANTHER" id="PTHR19282">
    <property type="entry name" value="TETRASPANIN"/>
    <property type="match status" value="1"/>
</dbReference>
<dbReference type="PIRSF" id="PIRSF002419">
    <property type="entry name" value="Tetraspanin"/>
    <property type="match status" value="1"/>
</dbReference>
<dbReference type="SUPFAM" id="SSF48652">
    <property type="entry name" value="Tetraspanin"/>
    <property type="match status" value="1"/>
</dbReference>
<dbReference type="PRINTS" id="PR00259">
    <property type="entry name" value="TMFOUR"/>
</dbReference>
<reference evidence="8 9" key="1">
    <citation type="submission" date="2020-08" db="EMBL/GenBank/DDBJ databases">
        <authorList>
            <person name="Hejnol A."/>
        </authorList>
    </citation>
    <scope>NUCLEOTIDE SEQUENCE [LARGE SCALE GENOMIC DNA]</scope>
</reference>
<evidence type="ECO:0000256" key="4">
    <source>
        <dbReference type="ARBA" id="ARBA00022989"/>
    </source>
</evidence>
<keyword evidence="6" id="KW-1015">Disulfide bond</keyword>
<name>A0A7I8W6B1_9ANNE</name>
<dbReference type="PANTHER" id="PTHR19282:SF456">
    <property type="entry name" value="CD63 MOLECULE"/>
    <property type="match status" value="1"/>
</dbReference>
<dbReference type="EMBL" id="CAJFCJ010000020">
    <property type="protein sequence ID" value="CAD5124093.1"/>
    <property type="molecule type" value="Genomic_DNA"/>
</dbReference>
<dbReference type="Gene3D" id="1.10.1450.10">
    <property type="entry name" value="Tetraspanin"/>
    <property type="match status" value="1"/>
</dbReference>
<feature type="transmembrane region" description="Helical" evidence="7">
    <location>
        <begin position="9"/>
        <end position="33"/>
    </location>
</feature>
<dbReference type="AlphaFoldDB" id="A0A7I8W6B1"/>
<organism evidence="8 9">
    <name type="scientific">Dimorphilus gyrociliatus</name>
    <dbReference type="NCBI Taxonomy" id="2664684"/>
    <lineage>
        <taxon>Eukaryota</taxon>
        <taxon>Metazoa</taxon>
        <taxon>Spiralia</taxon>
        <taxon>Lophotrochozoa</taxon>
        <taxon>Annelida</taxon>
        <taxon>Polychaeta</taxon>
        <taxon>Polychaeta incertae sedis</taxon>
        <taxon>Dinophilidae</taxon>
        <taxon>Dimorphilus</taxon>
    </lineage>
</organism>
<feature type="transmembrane region" description="Helical" evidence="7">
    <location>
        <begin position="45"/>
        <end position="67"/>
    </location>
</feature>
<evidence type="ECO:0000256" key="3">
    <source>
        <dbReference type="ARBA" id="ARBA00022692"/>
    </source>
</evidence>
<evidence type="ECO:0000256" key="7">
    <source>
        <dbReference type="RuleBase" id="RU361218"/>
    </source>
</evidence>
<evidence type="ECO:0000256" key="5">
    <source>
        <dbReference type="ARBA" id="ARBA00023136"/>
    </source>
</evidence>
<gene>
    <name evidence="8" type="ORF">DGYR_LOCUS11685</name>
</gene>
<accession>A0A7I8W6B1</accession>